<comment type="caution">
    <text evidence="1">The sequence shown here is derived from an EMBL/GenBank/DDBJ whole genome shotgun (WGS) entry which is preliminary data.</text>
</comment>
<organism evidence="1 2">
    <name type="scientific">Escherichia coli EC1870</name>
    <dbReference type="NCBI Taxonomy" id="1005554"/>
    <lineage>
        <taxon>Bacteria</taxon>
        <taxon>Pseudomonadati</taxon>
        <taxon>Pseudomonadota</taxon>
        <taxon>Gammaproteobacteria</taxon>
        <taxon>Enterobacterales</taxon>
        <taxon>Enterobacteriaceae</taxon>
        <taxon>Escherichia</taxon>
    </lineage>
</organism>
<gene>
    <name evidence="1" type="ORF">ECEC1870_1793</name>
</gene>
<feature type="non-terminal residue" evidence="1">
    <location>
        <position position="1"/>
    </location>
</feature>
<sequence length="10" mass="1262">RRLVPDTYSR</sequence>
<reference evidence="1 2" key="1">
    <citation type="submission" date="2012-06" db="EMBL/GenBank/DDBJ databases">
        <title>Genomic anatomy of Escherichia coli O157:H7 outbreaks.</title>
        <authorList>
            <person name="Eppinger M."/>
            <person name="Daugherty S."/>
            <person name="Agrawal S."/>
            <person name="Galens K."/>
            <person name="Tallon L."/>
            <person name="Shefchek K."/>
            <person name="Parankush S."/>
            <person name="Cebula T.A."/>
            <person name="Feng P."/>
            <person name="Soderlund R."/>
            <person name="Mammel M.K."/>
            <person name="DebRoy C."/>
            <person name="Dudley E.G."/>
            <person name="Tarr P.I."/>
            <person name="Fraser-Liggett C."/>
            <person name="Ravel J."/>
        </authorList>
    </citation>
    <scope>NUCLEOTIDE SEQUENCE [LARGE SCALE GENOMIC DNA]</scope>
    <source>
        <strain evidence="1 2">EC1870</strain>
    </source>
</reference>
<dbReference type="EMBL" id="AMVG01000283">
    <property type="protein sequence ID" value="EKJ46102.1"/>
    <property type="molecule type" value="Genomic_DNA"/>
</dbReference>
<proteinExistence type="predicted"/>
<dbReference type="Proteomes" id="UP000006789">
    <property type="component" value="Unassembled WGS sequence"/>
</dbReference>
<name>A0AAV3HCQ4_ECOLX</name>
<evidence type="ECO:0000313" key="1">
    <source>
        <dbReference type="EMBL" id="EKJ46102.1"/>
    </source>
</evidence>
<protein>
    <submittedName>
        <fullName evidence="1">Tail component</fullName>
    </submittedName>
</protein>
<accession>A0AAV3HCQ4</accession>
<evidence type="ECO:0000313" key="2">
    <source>
        <dbReference type="Proteomes" id="UP000006789"/>
    </source>
</evidence>